<gene>
    <name evidence="12" type="ORF">Adt_12055</name>
</gene>
<evidence type="ECO:0000256" key="10">
    <source>
        <dbReference type="PROSITE-ProRule" id="PRU00027"/>
    </source>
</evidence>
<dbReference type="SUPFAM" id="SSF57667">
    <property type="entry name" value="beta-beta-alpha zinc fingers"/>
    <property type="match status" value="1"/>
</dbReference>
<dbReference type="InterPro" id="IPR025525">
    <property type="entry name" value="hAT-like_transposase_RNase-H"/>
</dbReference>
<evidence type="ECO:0000256" key="3">
    <source>
        <dbReference type="ARBA" id="ARBA00022723"/>
    </source>
</evidence>
<evidence type="ECO:0000256" key="5">
    <source>
        <dbReference type="ARBA" id="ARBA00022833"/>
    </source>
</evidence>
<evidence type="ECO:0000256" key="6">
    <source>
        <dbReference type="ARBA" id="ARBA00023015"/>
    </source>
</evidence>
<dbReference type="PROSITE" id="PS50808">
    <property type="entry name" value="ZF_BED"/>
    <property type="match status" value="1"/>
</dbReference>
<keyword evidence="7" id="KW-0238">DNA-binding</keyword>
<dbReference type="InterPro" id="IPR003656">
    <property type="entry name" value="Znf_BED"/>
</dbReference>
<evidence type="ECO:0000256" key="9">
    <source>
        <dbReference type="ARBA" id="ARBA00023242"/>
    </source>
</evidence>
<dbReference type="Proteomes" id="UP001604336">
    <property type="component" value="Unassembled WGS sequence"/>
</dbReference>
<keyword evidence="8" id="KW-0804">Transcription</keyword>
<dbReference type="Pfam" id="PF14372">
    <property type="entry name" value="hAT-like_RNase-H"/>
    <property type="match status" value="1"/>
</dbReference>
<reference evidence="13" key="1">
    <citation type="submission" date="2024-07" db="EMBL/GenBank/DDBJ databases">
        <title>Two chromosome-level genome assemblies of Korean endemic species Abeliophyllum distichum and Forsythia ovata (Oleaceae).</title>
        <authorList>
            <person name="Jang H."/>
        </authorList>
    </citation>
    <scope>NUCLEOTIDE SEQUENCE [LARGE SCALE GENOMIC DNA]</scope>
</reference>
<dbReference type="InterPro" id="IPR036236">
    <property type="entry name" value="Znf_C2H2_sf"/>
</dbReference>
<name>A0ABD1UPU9_9LAMI</name>
<dbReference type="GO" id="GO:0005634">
    <property type="term" value="C:nucleus"/>
    <property type="evidence" value="ECO:0007669"/>
    <property type="project" value="UniProtKB-SubCell"/>
</dbReference>
<comment type="caution">
    <text evidence="12">The sequence shown here is derived from an EMBL/GenBank/DDBJ whole genome shotgun (WGS) entry which is preliminary data.</text>
</comment>
<evidence type="ECO:0000256" key="7">
    <source>
        <dbReference type="ARBA" id="ARBA00023125"/>
    </source>
</evidence>
<keyword evidence="13" id="KW-1185">Reference proteome</keyword>
<dbReference type="InterPro" id="IPR043504">
    <property type="entry name" value="Peptidase_S1_PA_chymotrypsin"/>
</dbReference>
<dbReference type="PANTHER" id="PTHR46481:SF10">
    <property type="entry name" value="ZINC FINGER BED DOMAIN-CONTAINING PROTEIN 39"/>
    <property type="match status" value="1"/>
</dbReference>
<sequence length="755" mass="85681">MIVSRKDAVTVVGYPLGGDTISVTKGVVSRIEVTSYAHGSSELLGIQIDAAINPEILKTLNTIASSSMNTDSVESSKKKAKLNSYVWNHFEKIGMKDGKEKCKCIDCGKVYSCQPAGGTSHLLRHTSKCPLIPKSMDAGILRARKLDQRAYRNALAKCIIMHDLPFSYAEFKGVWEVNKILNSEFKPVCRNTAKADCWNMYLIEKTKLKTKLANIPSRVCLTSDVWSSITTQGYMTVTAHFVDDNWKLNSKLLAFCELDSSHTGLELSGKVFEVLKDWGIDTKIFSLTLDNAASNDSMQNLLKERLELQNGLLCNGDFFHIRCCAHILNLIVQDGLKVASEALYKIRESVKYEKASEGRLKHFKRCIQEMYLDDTGSFLRLDMPIRWNATYMMLESAIKYRRAFTSLTYNDRNYKHCPSNEEWERAEKMCAFLAPFYQITNLISGSSYPTSNLYFMQVYTIEMKLNQNLNSEDEVIKDMVTRMKIKFDKYWSDYCVVLALGCVLDPRTKLKFLSFCYRRMYPHDYQEKVDRVKNVLYILFSGYIKNGTSNSIASHDMTHMTQSSPHGPMTMGGNGTSSLPSIYEEFEEEMSQETRNNDKSQLDTYLEAKIVGNDKDFDVLQYWKMNKYRFPDLAIMACDILSIPITTVASESTFSIGSRILNNRVELHSSVSGVFFNGFPVRNQVAAKLDKCRKLVQIAEKSLKEGTDFYYGVEACNEVLDGHGPEIGPTLVHECLCIRAALLLKVLQELHVSCE</sequence>
<dbReference type="GO" id="GO:0003677">
    <property type="term" value="F:DNA binding"/>
    <property type="evidence" value="ECO:0007669"/>
    <property type="project" value="UniProtKB-KW"/>
</dbReference>
<keyword evidence="3" id="KW-0479">Metal-binding</keyword>
<comment type="subunit">
    <text evidence="2">Homodimer.</text>
</comment>
<evidence type="ECO:0000256" key="8">
    <source>
        <dbReference type="ARBA" id="ARBA00023163"/>
    </source>
</evidence>
<evidence type="ECO:0000256" key="4">
    <source>
        <dbReference type="ARBA" id="ARBA00022771"/>
    </source>
</evidence>
<proteinExistence type="predicted"/>
<keyword evidence="6" id="KW-0805">Transcription regulation</keyword>
<protein>
    <submittedName>
        <fullName evidence="12">Zinc finger BED domain-containing protein DAYSLEEPER</fullName>
    </submittedName>
</protein>
<keyword evidence="5" id="KW-0862">Zinc</keyword>
<dbReference type="Pfam" id="PF02892">
    <property type="entry name" value="zf-BED"/>
    <property type="match status" value="1"/>
</dbReference>
<evidence type="ECO:0000259" key="11">
    <source>
        <dbReference type="PROSITE" id="PS50808"/>
    </source>
</evidence>
<evidence type="ECO:0000256" key="1">
    <source>
        <dbReference type="ARBA" id="ARBA00004123"/>
    </source>
</evidence>
<dbReference type="Pfam" id="PF05699">
    <property type="entry name" value="Dimer_Tnp_hAT"/>
    <property type="match status" value="1"/>
</dbReference>
<dbReference type="EMBL" id="JBFOLK010000003">
    <property type="protein sequence ID" value="KAL2527001.1"/>
    <property type="molecule type" value="Genomic_DNA"/>
</dbReference>
<dbReference type="Gene3D" id="2.40.10.10">
    <property type="entry name" value="Trypsin-like serine proteases"/>
    <property type="match status" value="1"/>
</dbReference>
<dbReference type="InterPro" id="IPR052035">
    <property type="entry name" value="ZnF_BED_domain_contain"/>
</dbReference>
<dbReference type="InterPro" id="IPR008906">
    <property type="entry name" value="HATC_C_dom"/>
</dbReference>
<accession>A0ABD1UPU9</accession>
<dbReference type="GO" id="GO:0008270">
    <property type="term" value="F:zinc ion binding"/>
    <property type="evidence" value="ECO:0007669"/>
    <property type="project" value="UniProtKB-KW"/>
</dbReference>
<evidence type="ECO:0000256" key="2">
    <source>
        <dbReference type="ARBA" id="ARBA00011738"/>
    </source>
</evidence>
<dbReference type="SMART" id="SM00614">
    <property type="entry name" value="ZnF_BED"/>
    <property type="match status" value="1"/>
</dbReference>
<dbReference type="AlphaFoldDB" id="A0ABD1UPU9"/>
<evidence type="ECO:0000313" key="12">
    <source>
        <dbReference type="EMBL" id="KAL2527001.1"/>
    </source>
</evidence>
<feature type="domain" description="BED-type" evidence="11">
    <location>
        <begin position="81"/>
        <end position="136"/>
    </location>
</feature>
<comment type="subcellular location">
    <subcellularLocation>
        <location evidence="1">Nucleus</location>
    </subcellularLocation>
</comment>
<organism evidence="12 13">
    <name type="scientific">Abeliophyllum distichum</name>
    <dbReference type="NCBI Taxonomy" id="126358"/>
    <lineage>
        <taxon>Eukaryota</taxon>
        <taxon>Viridiplantae</taxon>
        <taxon>Streptophyta</taxon>
        <taxon>Embryophyta</taxon>
        <taxon>Tracheophyta</taxon>
        <taxon>Spermatophyta</taxon>
        <taxon>Magnoliopsida</taxon>
        <taxon>eudicotyledons</taxon>
        <taxon>Gunneridae</taxon>
        <taxon>Pentapetalae</taxon>
        <taxon>asterids</taxon>
        <taxon>lamiids</taxon>
        <taxon>Lamiales</taxon>
        <taxon>Oleaceae</taxon>
        <taxon>Forsythieae</taxon>
        <taxon>Abeliophyllum</taxon>
    </lineage>
</organism>
<keyword evidence="4 10" id="KW-0863">Zinc-finger</keyword>
<evidence type="ECO:0000313" key="13">
    <source>
        <dbReference type="Proteomes" id="UP001604336"/>
    </source>
</evidence>
<dbReference type="InterPro" id="IPR012337">
    <property type="entry name" value="RNaseH-like_sf"/>
</dbReference>
<keyword evidence="9" id="KW-0539">Nucleus</keyword>
<dbReference type="PANTHER" id="PTHR46481">
    <property type="entry name" value="ZINC FINGER BED DOMAIN-CONTAINING PROTEIN 4"/>
    <property type="match status" value="1"/>
</dbReference>
<dbReference type="SUPFAM" id="SSF53098">
    <property type="entry name" value="Ribonuclease H-like"/>
    <property type="match status" value="1"/>
</dbReference>
<dbReference type="GO" id="GO:0009791">
    <property type="term" value="P:post-embryonic development"/>
    <property type="evidence" value="ECO:0007669"/>
    <property type="project" value="UniProtKB-ARBA"/>
</dbReference>